<evidence type="ECO:0000313" key="4">
    <source>
        <dbReference type="Proteomes" id="UP000222163"/>
    </source>
</evidence>
<evidence type="ECO:0000313" key="2">
    <source>
        <dbReference type="EMBL" id="MDP2540547.1"/>
    </source>
</evidence>
<reference evidence="3" key="2">
    <citation type="submission" date="2017-10" db="EMBL/GenBank/DDBJ databases">
        <authorList>
            <person name="Enke T.N."/>
            <person name="Cordero O.X."/>
        </authorList>
    </citation>
    <scope>NUCLEOTIDE SEQUENCE</scope>
    <source>
        <strain evidence="3">4G03</strain>
    </source>
</reference>
<feature type="domain" description="YdhG-like" evidence="1">
    <location>
        <begin position="15"/>
        <end position="111"/>
    </location>
</feature>
<dbReference type="Proteomes" id="UP001242342">
    <property type="component" value="Unassembled WGS sequence"/>
</dbReference>
<gene>
    <name evidence="3" type="ORF">CSC81_03185</name>
    <name evidence="2" type="ORF">Q8W23_03570</name>
</gene>
<reference evidence="2 5" key="3">
    <citation type="submission" date="2023-07" db="EMBL/GenBank/DDBJ databases">
        <title>Genome content predicts the carbon catabolic preferences of heterotrophic bacteria.</title>
        <authorList>
            <person name="Gralka M."/>
        </authorList>
    </citation>
    <scope>NUCLEOTIDE SEQUENCE [LARGE SCALE GENOMIC DNA]</scope>
    <source>
        <strain evidence="2 5">4G03</strain>
    </source>
</reference>
<proteinExistence type="predicted"/>
<dbReference type="Gene3D" id="3.90.1150.200">
    <property type="match status" value="1"/>
</dbReference>
<dbReference type="Pfam" id="PF08818">
    <property type="entry name" value="DUF1801"/>
    <property type="match status" value="1"/>
</dbReference>
<protein>
    <submittedName>
        <fullName evidence="2">DUF1801 domain-containing protein</fullName>
    </submittedName>
</protein>
<evidence type="ECO:0000313" key="3">
    <source>
        <dbReference type="EMBL" id="PHN98509.1"/>
    </source>
</evidence>
<dbReference type="PIRSF" id="PIRSF021308">
    <property type="entry name" value="UCP021308"/>
    <property type="match status" value="1"/>
</dbReference>
<organism evidence="3 4">
    <name type="scientific">Tenacibaculum discolor</name>
    <dbReference type="NCBI Taxonomy" id="361581"/>
    <lineage>
        <taxon>Bacteria</taxon>
        <taxon>Pseudomonadati</taxon>
        <taxon>Bacteroidota</taxon>
        <taxon>Flavobacteriia</taxon>
        <taxon>Flavobacteriales</taxon>
        <taxon>Flavobacteriaceae</taxon>
        <taxon>Tenacibaculum</taxon>
    </lineage>
</organism>
<dbReference type="Pfam" id="PF13376">
    <property type="entry name" value="OmdA"/>
    <property type="match status" value="1"/>
</dbReference>
<evidence type="ECO:0000259" key="1">
    <source>
        <dbReference type="Pfam" id="PF08818"/>
    </source>
</evidence>
<dbReference type="Proteomes" id="UP000222163">
    <property type="component" value="Unassembled WGS sequence"/>
</dbReference>
<name>A0A2G1BX99_9FLAO</name>
<comment type="caution">
    <text evidence="3">The sequence shown here is derived from an EMBL/GenBank/DDBJ whole genome shotgun (WGS) entry which is preliminary data.</text>
</comment>
<evidence type="ECO:0000313" key="5">
    <source>
        <dbReference type="Proteomes" id="UP001242342"/>
    </source>
</evidence>
<dbReference type="EMBL" id="JAUYVU010000002">
    <property type="protein sequence ID" value="MDP2540547.1"/>
    <property type="molecule type" value="Genomic_DNA"/>
</dbReference>
<reference evidence="3 4" key="1">
    <citation type="journal article" date="2016" name="Nat. Commun.">
        <title>Microbial interactions lead to rapid micro-scale successions on model marine particles.</title>
        <authorList>
            <person name="Datta M.S."/>
            <person name="Sliwerska E."/>
            <person name="Gore J."/>
            <person name="Polz M.F."/>
            <person name="Cordero O.X."/>
        </authorList>
    </citation>
    <scope>NUCLEOTIDE SEQUENCE [LARGE SCALE GENOMIC DNA]</scope>
    <source>
        <strain evidence="3 4">4G03</strain>
    </source>
</reference>
<dbReference type="RefSeq" id="WP_099214329.1">
    <property type="nucleotide sequence ID" value="NZ_JAUYVU010000002.1"/>
</dbReference>
<dbReference type="SUPFAM" id="SSF159888">
    <property type="entry name" value="YdhG-like"/>
    <property type="match status" value="1"/>
</dbReference>
<sequence>MNLKVTQYIQDKSNWAQELNLLRSVFLDLPVEETIKWGAPVYFYKGKNIVGLSAFKNYCGLWFFQGSFLTDKEEVLVNAQEGKTQAMRQWRFNQLDEINTVLIKRYVLEAIKNSEEGKELKPKKNTKPLVTPENLQLELDKNDRLNETFSEFTLSKQREFTDYISEAKRETTKEKRLVKIIPMILNGIGLYDKYKNC</sequence>
<accession>A0A2G1BX99</accession>
<dbReference type="InterPro" id="IPR016786">
    <property type="entry name" value="YdeI_bac"/>
</dbReference>
<dbReference type="EMBL" id="PDUU01000003">
    <property type="protein sequence ID" value="PHN98509.1"/>
    <property type="molecule type" value="Genomic_DNA"/>
</dbReference>
<keyword evidence="5" id="KW-1185">Reference proteome</keyword>
<dbReference type="InterPro" id="IPR014922">
    <property type="entry name" value="YdhG-like"/>
</dbReference>
<dbReference type="AlphaFoldDB" id="A0A2G1BX99"/>